<dbReference type="Proteomes" id="UP000183760">
    <property type="component" value="Unassembled WGS sequence"/>
</dbReference>
<evidence type="ECO:0000313" key="4">
    <source>
        <dbReference type="Proteomes" id="UP000321514"/>
    </source>
</evidence>
<reference evidence="1 4" key="2">
    <citation type="submission" date="2019-07" db="EMBL/GenBank/DDBJ databases">
        <title>Whole genome shotgun sequence of Myxococcus fulvus NBRC 100333.</title>
        <authorList>
            <person name="Hosoyama A."/>
            <person name="Uohara A."/>
            <person name="Ohji S."/>
            <person name="Ichikawa N."/>
        </authorList>
    </citation>
    <scope>NUCLEOTIDE SEQUENCE [LARGE SCALE GENOMIC DNA]</scope>
    <source>
        <strain evidence="1 4">NBRC 100333</strain>
    </source>
</reference>
<proteinExistence type="predicted"/>
<reference evidence="2 3" key="1">
    <citation type="submission" date="2016-10" db="EMBL/GenBank/DDBJ databases">
        <authorList>
            <person name="Varghese N."/>
            <person name="Submissions S."/>
        </authorList>
    </citation>
    <scope>NUCLEOTIDE SEQUENCE [LARGE SCALE GENOMIC DNA]</scope>
    <source>
        <strain evidence="2 3">DSM 16525</strain>
    </source>
</reference>
<evidence type="ECO:0000313" key="3">
    <source>
        <dbReference type="Proteomes" id="UP000183760"/>
    </source>
</evidence>
<sequence length="355" mass="37348">MRNVVRGLVVWALCSTQLGCGQEDPSPSHVEPAIEAVASSSAPLSTNDVGVIAPEGGCPAFAPTVWIHMDNEDSRQSSYVSDWVGATQVNGSGNTTFTFCRVDGNKFKALSTSASPLSNFALLKLGASCPAGAAEFSRYFDNEDRDNMNSNSNSANIWPNIQGRDTTLTFCLFTGATTPASSLPILEFDYGVFATPYFRFGKGAGVIFTDDEDTRNANAYTVAYDFQWAAKAIVTEGGNTTLYTARAAYVYCGDNTCNAEEGERSCPSDCTVCGNGICGPRETASSCADDCGWCGDGVCSNSEDSRTCGSDCARCGDFACNGGETPQSCPLDCRNCNDLTSSPDGLIPTCPGPNG</sequence>
<dbReference type="EMBL" id="FOIB01000001">
    <property type="protein sequence ID" value="SET13417.1"/>
    <property type="molecule type" value="Genomic_DNA"/>
</dbReference>
<evidence type="ECO:0000313" key="1">
    <source>
        <dbReference type="EMBL" id="GEN05255.1"/>
    </source>
</evidence>
<dbReference type="RefSeq" id="WP_074949601.1">
    <property type="nucleotide sequence ID" value="NZ_BJXR01000006.1"/>
</dbReference>
<gene>
    <name evidence="1" type="ORF">MFU01_02920</name>
    <name evidence="2" type="ORF">SAMN05443572_1011200</name>
</gene>
<evidence type="ECO:0000313" key="2">
    <source>
        <dbReference type="EMBL" id="SET13417.1"/>
    </source>
</evidence>
<dbReference type="Proteomes" id="UP000321514">
    <property type="component" value="Unassembled WGS sequence"/>
</dbReference>
<protein>
    <submittedName>
        <fullName evidence="1">Uncharacterized protein</fullName>
    </submittedName>
</protein>
<dbReference type="AlphaFoldDB" id="A0A511STJ2"/>
<dbReference type="OrthoDB" id="5382705at2"/>
<comment type="caution">
    <text evidence="1">The sequence shown here is derived from an EMBL/GenBank/DDBJ whole genome shotgun (WGS) entry which is preliminary data.</text>
</comment>
<name>A0A511STJ2_MYXFU</name>
<accession>A0A511STJ2</accession>
<organism evidence="1 4">
    <name type="scientific">Myxococcus fulvus</name>
    <dbReference type="NCBI Taxonomy" id="33"/>
    <lineage>
        <taxon>Bacteria</taxon>
        <taxon>Pseudomonadati</taxon>
        <taxon>Myxococcota</taxon>
        <taxon>Myxococcia</taxon>
        <taxon>Myxococcales</taxon>
        <taxon>Cystobacterineae</taxon>
        <taxon>Myxococcaceae</taxon>
        <taxon>Myxococcus</taxon>
    </lineage>
</organism>
<keyword evidence="3" id="KW-1185">Reference proteome</keyword>
<dbReference type="EMBL" id="BJXR01000006">
    <property type="protein sequence ID" value="GEN05255.1"/>
    <property type="molecule type" value="Genomic_DNA"/>
</dbReference>